<name>A0ACB7SAI1_HYAAI</name>
<gene>
    <name evidence="1" type="ORF">HPB50_005431</name>
</gene>
<sequence>MKANANSQPRNPTRLDISTALRQIGMRKLAPSLEEEAELGHAIYADDITLWALKGSIGERQDVP</sequence>
<evidence type="ECO:0000313" key="1">
    <source>
        <dbReference type="EMBL" id="KAH6929739.1"/>
    </source>
</evidence>
<protein>
    <submittedName>
        <fullName evidence="1">Uncharacterized protein</fullName>
    </submittedName>
</protein>
<dbReference type="Proteomes" id="UP000821845">
    <property type="component" value="Chromosome 5"/>
</dbReference>
<proteinExistence type="predicted"/>
<keyword evidence="2" id="KW-1185">Reference proteome</keyword>
<dbReference type="EMBL" id="CM023485">
    <property type="protein sequence ID" value="KAH6929739.1"/>
    <property type="molecule type" value="Genomic_DNA"/>
</dbReference>
<comment type="caution">
    <text evidence="1">The sequence shown here is derived from an EMBL/GenBank/DDBJ whole genome shotgun (WGS) entry which is preliminary data.</text>
</comment>
<evidence type="ECO:0000313" key="2">
    <source>
        <dbReference type="Proteomes" id="UP000821845"/>
    </source>
</evidence>
<reference evidence="1" key="1">
    <citation type="submission" date="2020-05" db="EMBL/GenBank/DDBJ databases">
        <title>Large-scale comparative analyses of tick genomes elucidate their genetic diversity and vector capacities.</title>
        <authorList>
            <person name="Jia N."/>
            <person name="Wang J."/>
            <person name="Shi W."/>
            <person name="Du L."/>
            <person name="Sun Y."/>
            <person name="Zhan W."/>
            <person name="Jiang J."/>
            <person name="Wang Q."/>
            <person name="Zhang B."/>
            <person name="Ji P."/>
            <person name="Sakyi L.B."/>
            <person name="Cui X."/>
            <person name="Yuan T."/>
            <person name="Jiang B."/>
            <person name="Yang W."/>
            <person name="Lam T.T.-Y."/>
            <person name="Chang Q."/>
            <person name="Ding S."/>
            <person name="Wang X."/>
            <person name="Zhu J."/>
            <person name="Ruan X."/>
            <person name="Zhao L."/>
            <person name="Wei J."/>
            <person name="Que T."/>
            <person name="Du C."/>
            <person name="Cheng J."/>
            <person name="Dai P."/>
            <person name="Han X."/>
            <person name="Huang E."/>
            <person name="Gao Y."/>
            <person name="Liu J."/>
            <person name="Shao H."/>
            <person name="Ye R."/>
            <person name="Li L."/>
            <person name="Wei W."/>
            <person name="Wang X."/>
            <person name="Wang C."/>
            <person name="Yang T."/>
            <person name="Huo Q."/>
            <person name="Li W."/>
            <person name="Guo W."/>
            <person name="Chen H."/>
            <person name="Zhou L."/>
            <person name="Ni X."/>
            <person name="Tian J."/>
            <person name="Zhou Y."/>
            <person name="Sheng Y."/>
            <person name="Liu T."/>
            <person name="Pan Y."/>
            <person name="Xia L."/>
            <person name="Li J."/>
            <person name="Zhao F."/>
            <person name="Cao W."/>
        </authorList>
    </citation>
    <scope>NUCLEOTIDE SEQUENCE</scope>
    <source>
        <strain evidence="1">Hyas-2018</strain>
    </source>
</reference>
<organism evidence="1 2">
    <name type="scientific">Hyalomma asiaticum</name>
    <name type="common">Tick</name>
    <dbReference type="NCBI Taxonomy" id="266040"/>
    <lineage>
        <taxon>Eukaryota</taxon>
        <taxon>Metazoa</taxon>
        <taxon>Ecdysozoa</taxon>
        <taxon>Arthropoda</taxon>
        <taxon>Chelicerata</taxon>
        <taxon>Arachnida</taxon>
        <taxon>Acari</taxon>
        <taxon>Parasitiformes</taxon>
        <taxon>Ixodida</taxon>
        <taxon>Ixodoidea</taxon>
        <taxon>Ixodidae</taxon>
        <taxon>Hyalomminae</taxon>
        <taxon>Hyalomma</taxon>
    </lineage>
</organism>
<accession>A0ACB7SAI1</accession>